<evidence type="ECO:0000256" key="2">
    <source>
        <dbReference type="ARBA" id="ARBA00004413"/>
    </source>
</evidence>
<comment type="similarity">
    <text evidence="3">Belongs to the eukaryotic RPC9 RNA polymerase subunit family.</text>
</comment>
<dbReference type="Proteomes" id="UP001347796">
    <property type="component" value="Unassembled WGS sequence"/>
</dbReference>
<dbReference type="Gene3D" id="1.20.1250.40">
    <property type="match status" value="1"/>
</dbReference>
<dbReference type="AlphaFoldDB" id="A0AAN8K3R1"/>
<feature type="region of interest" description="Disordered" evidence="14">
    <location>
        <begin position="140"/>
        <end position="159"/>
    </location>
</feature>
<sequence length="184" mass="21141">MEVINESAALLTNYEVYSLLTDIQNGRGQKKPNKHQQNLATITYETVKYLENTPCKLQDPDILAKFTKAVAPFKLMKAETLQLLNHRPKTAVEIQLIIEESEERLTEEQIYELLEIISTNVPGTDEVETTEMAEVEMNNEEIREDTEMEAEDDYDEDEEVEVADELIVEDKNDVQVGEEDNDDD</sequence>
<evidence type="ECO:0000256" key="1">
    <source>
        <dbReference type="ARBA" id="ARBA00004123"/>
    </source>
</evidence>
<comment type="function">
    <text evidence="10">Accessory protein for the calcitonin gene-related peptide (CGRP) receptor. It modulates CGRP responsiveness in a variety of tissues.</text>
</comment>
<protein>
    <recommendedName>
        <fullName evidence="4">DNA-directed RNA polymerase III subunit RPC9</fullName>
    </recommendedName>
    <alternativeName>
        <fullName evidence="13">DNA-directed RNA polymerase III subunit rpc9</fullName>
    </alternativeName>
</protein>
<evidence type="ECO:0000256" key="7">
    <source>
        <dbReference type="ARBA" id="ARBA00023136"/>
    </source>
</evidence>
<evidence type="ECO:0000256" key="6">
    <source>
        <dbReference type="ARBA" id="ARBA00022478"/>
    </source>
</evidence>
<dbReference type="InterPro" id="IPR006590">
    <property type="entry name" value="RNA_pol_Rpb4/RPC9_core"/>
</dbReference>
<evidence type="ECO:0000256" key="13">
    <source>
        <dbReference type="ARBA" id="ARBA00073026"/>
    </source>
</evidence>
<dbReference type="GO" id="GO:0006384">
    <property type="term" value="P:transcription initiation at RNA polymerase III promoter"/>
    <property type="evidence" value="ECO:0007669"/>
    <property type="project" value="InterPro"/>
</dbReference>
<evidence type="ECO:0000259" key="15">
    <source>
        <dbReference type="SMART" id="SM00657"/>
    </source>
</evidence>
<dbReference type="InterPro" id="IPR005574">
    <property type="entry name" value="Rpb4/RPC9"/>
</dbReference>
<dbReference type="SMART" id="SM00657">
    <property type="entry name" value="RPOL4c"/>
    <property type="match status" value="1"/>
</dbReference>
<evidence type="ECO:0000256" key="9">
    <source>
        <dbReference type="ARBA" id="ARBA00023242"/>
    </source>
</evidence>
<dbReference type="InterPro" id="IPR038846">
    <property type="entry name" value="RPC9"/>
</dbReference>
<evidence type="ECO:0000256" key="4">
    <source>
        <dbReference type="ARBA" id="ARBA00016672"/>
    </source>
</evidence>
<comment type="subunit">
    <text evidence="11">Component of the RNA polymerase III complex consisting of 17 subunits: a ten-subunit horseshoe-shaped catalytic core composed of POLR3A/RPC1, POLR3B/RPC2, POLR1C/RPAC1, POLR1D/RPAC2, POLR3K/RPC10, POLR2E/RPABC1, POLR2F/RPABC2, POLR2H/RPABC3, POLR2K/RPABC4 and POLR2L/RPABC5; a mobile stalk composed of two subunits POLR3H/RPC8 and CRCP/RPC9, protruding from the core and functioning primarily in transcription initiation; and additional subunits homologous to general transcription factors of the RNA polymerase II machinery, POLR3C/RPC3-POLR3F/RPC6-POLR3G/RPC7 heterotrimer required for transcription initiation and POLR3D/RPC4-POLR3E/RPC5 heterodimer involved in both transcription initiation and termination.</text>
</comment>
<keyword evidence="17" id="KW-1185">Reference proteome</keyword>
<keyword evidence="5" id="KW-1003">Cell membrane</keyword>
<dbReference type="Pfam" id="PF03874">
    <property type="entry name" value="RNA_pol_Rpb4"/>
    <property type="match status" value="1"/>
</dbReference>
<keyword evidence="7" id="KW-0472">Membrane</keyword>
<evidence type="ECO:0000256" key="3">
    <source>
        <dbReference type="ARBA" id="ARBA00006898"/>
    </source>
</evidence>
<comment type="caution">
    <text evidence="16">The sequence shown here is derived from an EMBL/GenBank/DDBJ whole genome shotgun (WGS) entry which is preliminary data.</text>
</comment>
<evidence type="ECO:0000313" key="16">
    <source>
        <dbReference type="EMBL" id="KAK6188703.1"/>
    </source>
</evidence>
<dbReference type="InterPro" id="IPR010997">
    <property type="entry name" value="HRDC-like_sf"/>
</dbReference>
<dbReference type="GO" id="GO:0005886">
    <property type="term" value="C:plasma membrane"/>
    <property type="evidence" value="ECO:0007669"/>
    <property type="project" value="UniProtKB-SubCell"/>
</dbReference>
<proteinExistence type="inferred from homology"/>
<dbReference type="PANTHER" id="PTHR15561">
    <property type="entry name" value="CALCITONIN GENE-RELATED PEPTIDE-RECEPTOR COMPONENT PROTEIN"/>
    <property type="match status" value="1"/>
</dbReference>
<reference evidence="16 17" key="1">
    <citation type="submission" date="2024-01" db="EMBL/GenBank/DDBJ databases">
        <title>The genome of the rayed Mediterranean limpet Patella caerulea (Linnaeus, 1758).</title>
        <authorList>
            <person name="Anh-Thu Weber A."/>
            <person name="Halstead-Nussloch G."/>
        </authorList>
    </citation>
    <scope>NUCLEOTIDE SEQUENCE [LARGE SCALE GENOMIC DNA]</scope>
    <source>
        <strain evidence="16">AATW-2023a</strain>
        <tissue evidence="16">Whole specimen</tissue>
    </source>
</reference>
<evidence type="ECO:0000256" key="5">
    <source>
        <dbReference type="ARBA" id="ARBA00022475"/>
    </source>
</evidence>
<dbReference type="GO" id="GO:0005666">
    <property type="term" value="C:RNA polymerase III complex"/>
    <property type="evidence" value="ECO:0007669"/>
    <property type="project" value="InterPro"/>
</dbReference>
<organism evidence="16 17">
    <name type="scientific">Patella caerulea</name>
    <name type="common">Rayed Mediterranean limpet</name>
    <dbReference type="NCBI Taxonomy" id="87958"/>
    <lineage>
        <taxon>Eukaryota</taxon>
        <taxon>Metazoa</taxon>
        <taxon>Spiralia</taxon>
        <taxon>Lophotrochozoa</taxon>
        <taxon>Mollusca</taxon>
        <taxon>Gastropoda</taxon>
        <taxon>Patellogastropoda</taxon>
        <taxon>Patelloidea</taxon>
        <taxon>Patellidae</taxon>
        <taxon>Patella</taxon>
    </lineage>
</organism>
<evidence type="ECO:0000256" key="10">
    <source>
        <dbReference type="ARBA" id="ARBA00043924"/>
    </source>
</evidence>
<keyword evidence="9" id="KW-0539">Nucleus</keyword>
<dbReference type="SUPFAM" id="SSF47819">
    <property type="entry name" value="HRDC-like"/>
    <property type="match status" value="1"/>
</dbReference>
<comment type="function">
    <text evidence="12">DNA-dependent RNA polymerase catalyzes the transcription of DNA into RNA using the four ribonucleoside triphosphates as substrates. Specific peripheric component of RNA polymerase III (Pol III) which synthesizes small non-coding RNAs including 5S rRNA, snRNAs, tRNAs and miRNAs from at least 500 distinct genomic loci. With POLR3H/RPC8 forms a mobile stalk that protrudes from Pol III core and functions primarily in transcription initiation. Pol III plays a key role in sensing and limiting infection by intracellular bacteria and DNA viruses. Acts as nuclear and cytosolic DNA sensor involved in innate immune response. Can sense non-self dsDNA that serves as template for transcription into dsRNA. The non-self RNA polymerase III transcripts, such as Epstein-Barr virus-encoded RNAs (EBERs) induce type I interferon and NF-kappa-B through the RIG-I pathway.</text>
</comment>
<dbReference type="EMBL" id="JAZGQO010000003">
    <property type="protein sequence ID" value="KAK6188703.1"/>
    <property type="molecule type" value="Genomic_DNA"/>
</dbReference>
<dbReference type="PANTHER" id="PTHR15561:SF0">
    <property type="entry name" value="DNA-DIRECTED RNA POLYMERASE III SUBUNIT RPC9"/>
    <property type="match status" value="1"/>
</dbReference>
<dbReference type="FunFam" id="1.20.1250.40:FF:000002">
    <property type="entry name" value="DNA-directed RNA polymerase III subunit RPC9"/>
    <property type="match status" value="1"/>
</dbReference>
<evidence type="ECO:0000256" key="8">
    <source>
        <dbReference type="ARBA" id="ARBA00023163"/>
    </source>
</evidence>
<evidence type="ECO:0000313" key="17">
    <source>
        <dbReference type="Proteomes" id="UP001347796"/>
    </source>
</evidence>
<name>A0AAN8K3R1_PATCE</name>
<evidence type="ECO:0000256" key="11">
    <source>
        <dbReference type="ARBA" id="ARBA00044007"/>
    </source>
</evidence>
<keyword evidence="6" id="KW-0240">DNA-directed RNA polymerase</keyword>
<evidence type="ECO:0000256" key="12">
    <source>
        <dbReference type="ARBA" id="ARBA00045808"/>
    </source>
</evidence>
<evidence type="ECO:0000256" key="14">
    <source>
        <dbReference type="SAM" id="MobiDB-lite"/>
    </source>
</evidence>
<accession>A0AAN8K3R1</accession>
<dbReference type="GO" id="GO:0000166">
    <property type="term" value="F:nucleotide binding"/>
    <property type="evidence" value="ECO:0007669"/>
    <property type="project" value="InterPro"/>
</dbReference>
<comment type="subcellular location">
    <subcellularLocation>
        <location evidence="2">Cell membrane</location>
        <topology evidence="2">Peripheral membrane protein</topology>
        <orientation evidence="2">Cytoplasmic side</orientation>
    </subcellularLocation>
    <subcellularLocation>
        <location evidence="1">Nucleus</location>
    </subcellularLocation>
</comment>
<keyword evidence="8" id="KW-0804">Transcription</keyword>
<feature type="domain" description="RNA polymerase Rpb4/RPC9 core" evidence="15">
    <location>
        <begin position="1"/>
        <end position="124"/>
    </location>
</feature>
<gene>
    <name evidence="16" type="ORF">SNE40_004830</name>
</gene>
<dbReference type="InterPro" id="IPR038324">
    <property type="entry name" value="Rpb4/RPC9_sf"/>
</dbReference>